<feature type="transmembrane region" description="Helical" evidence="2">
    <location>
        <begin position="164"/>
        <end position="188"/>
    </location>
</feature>
<gene>
    <name evidence="3" type="ORF">ODALV1_LOCUS8859</name>
</gene>
<accession>A0ABP1QCF1</accession>
<dbReference type="Proteomes" id="UP001642540">
    <property type="component" value="Unassembled WGS sequence"/>
</dbReference>
<name>A0ABP1QCF1_9HEXA</name>
<comment type="caution">
    <text evidence="3">The sequence shown here is derived from an EMBL/GenBank/DDBJ whole genome shotgun (WGS) entry which is preliminary data.</text>
</comment>
<feature type="region of interest" description="Disordered" evidence="1">
    <location>
        <begin position="262"/>
        <end position="282"/>
    </location>
</feature>
<protein>
    <submittedName>
        <fullName evidence="3">Uncharacterized protein</fullName>
    </submittedName>
</protein>
<keyword evidence="2" id="KW-1133">Transmembrane helix</keyword>
<feature type="transmembrane region" description="Helical" evidence="2">
    <location>
        <begin position="107"/>
        <end position="127"/>
    </location>
</feature>
<evidence type="ECO:0000256" key="1">
    <source>
        <dbReference type="SAM" id="MobiDB-lite"/>
    </source>
</evidence>
<evidence type="ECO:0000313" key="4">
    <source>
        <dbReference type="Proteomes" id="UP001642540"/>
    </source>
</evidence>
<organism evidence="3 4">
    <name type="scientific">Orchesella dallaii</name>
    <dbReference type="NCBI Taxonomy" id="48710"/>
    <lineage>
        <taxon>Eukaryota</taxon>
        <taxon>Metazoa</taxon>
        <taxon>Ecdysozoa</taxon>
        <taxon>Arthropoda</taxon>
        <taxon>Hexapoda</taxon>
        <taxon>Collembola</taxon>
        <taxon>Entomobryomorpha</taxon>
        <taxon>Entomobryoidea</taxon>
        <taxon>Orchesellidae</taxon>
        <taxon>Orchesellinae</taxon>
        <taxon>Orchesella</taxon>
    </lineage>
</organism>
<proteinExistence type="predicted"/>
<sequence>MGRNPTCGLISLKRASQIMAVIDMIFGLVGIGWFIYMFKKHGIISLEAFEPTLGIDTDSVALVSGTNITASNAIHDLTSGNLNSSSPTVNVYGAQKELLSLTLSGYMIGYFYTGVNLSIFVFLLLGVFRRSPALCMFWFNVRCAIVVYKIAILLMYLIAGLKFFFIQIPFILTLLIHLYGLWIVSCYVHELRVEYICRTCCDKLQSRIKADKENSSQIPSLDSKPVEGLSAQFHKTSVSSCDNPDELWNGIEILQRRRLSSPTPGIENPLHDNDGQKTVNFA</sequence>
<evidence type="ECO:0000256" key="2">
    <source>
        <dbReference type="SAM" id="Phobius"/>
    </source>
</evidence>
<feature type="transmembrane region" description="Helical" evidence="2">
    <location>
        <begin position="20"/>
        <end position="38"/>
    </location>
</feature>
<reference evidence="3 4" key="1">
    <citation type="submission" date="2024-08" db="EMBL/GenBank/DDBJ databases">
        <authorList>
            <person name="Cucini C."/>
            <person name="Frati F."/>
        </authorList>
    </citation>
    <scope>NUCLEOTIDE SEQUENCE [LARGE SCALE GENOMIC DNA]</scope>
</reference>
<keyword evidence="2" id="KW-0812">Transmembrane</keyword>
<dbReference type="EMBL" id="CAXLJM020000027">
    <property type="protein sequence ID" value="CAL8094692.1"/>
    <property type="molecule type" value="Genomic_DNA"/>
</dbReference>
<evidence type="ECO:0000313" key="3">
    <source>
        <dbReference type="EMBL" id="CAL8094692.1"/>
    </source>
</evidence>
<feature type="transmembrane region" description="Helical" evidence="2">
    <location>
        <begin position="139"/>
        <end position="158"/>
    </location>
</feature>
<keyword evidence="4" id="KW-1185">Reference proteome</keyword>
<keyword evidence="2" id="KW-0472">Membrane</keyword>